<name>A0A6B3STM1_9BURK</name>
<organism evidence="2 3">
    <name type="scientific">Noviherbaspirillum galbum</name>
    <dbReference type="NCBI Taxonomy" id="2709383"/>
    <lineage>
        <taxon>Bacteria</taxon>
        <taxon>Pseudomonadati</taxon>
        <taxon>Pseudomonadota</taxon>
        <taxon>Betaproteobacteria</taxon>
        <taxon>Burkholderiales</taxon>
        <taxon>Oxalobacteraceae</taxon>
        <taxon>Noviherbaspirillum</taxon>
    </lineage>
</organism>
<gene>
    <name evidence="2" type="ORF">G3574_23320</name>
</gene>
<protein>
    <submittedName>
        <fullName evidence="2">O-antigen ligase family protein</fullName>
    </submittedName>
</protein>
<feature type="transmembrane region" description="Helical" evidence="1">
    <location>
        <begin position="182"/>
        <end position="203"/>
    </location>
</feature>
<keyword evidence="1" id="KW-0812">Transmembrane</keyword>
<accession>A0A6B3STM1</accession>
<feature type="transmembrane region" description="Helical" evidence="1">
    <location>
        <begin position="367"/>
        <end position="388"/>
    </location>
</feature>
<dbReference type="GO" id="GO:0016874">
    <property type="term" value="F:ligase activity"/>
    <property type="evidence" value="ECO:0007669"/>
    <property type="project" value="UniProtKB-KW"/>
</dbReference>
<evidence type="ECO:0000256" key="1">
    <source>
        <dbReference type="SAM" id="Phobius"/>
    </source>
</evidence>
<feature type="transmembrane region" description="Helical" evidence="1">
    <location>
        <begin position="24"/>
        <end position="43"/>
    </location>
</feature>
<keyword evidence="1" id="KW-1133">Transmembrane helix</keyword>
<comment type="caution">
    <text evidence="2">The sequence shown here is derived from an EMBL/GenBank/DDBJ whole genome shotgun (WGS) entry which is preliminary data.</text>
</comment>
<dbReference type="AlphaFoldDB" id="A0A6B3STM1"/>
<feature type="transmembrane region" description="Helical" evidence="1">
    <location>
        <begin position="55"/>
        <end position="77"/>
    </location>
</feature>
<keyword evidence="2" id="KW-0436">Ligase</keyword>
<feature type="transmembrane region" description="Helical" evidence="1">
    <location>
        <begin position="336"/>
        <end position="355"/>
    </location>
</feature>
<reference evidence="2 3" key="1">
    <citation type="submission" date="2020-02" db="EMBL/GenBank/DDBJ databases">
        <authorList>
            <person name="Kim M.K."/>
        </authorList>
    </citation>
    <scope>NUCLEOTIDE SEQUENCE [LARGE SCALE GENOMIC DNA]</scope>
    <source>
        <strain evidence="2 3">17J57-3</strain>
    </source>
</reference>
<keyword evidence="1" id="KW-0472">Membrane</keyword>
<dbReference type="Proteomes" id="UP000482155">
    <property type="component" value="Unassembled WGS sequence"/>
</dbReference>
<dbReference type="EMBL" id="JAAIVB010000078">
    <property type="protein sequence ID" value="NEX64024.1"/>
    <property type="molecule type" value="Genomic_DNA"/>
</dbReference>
<proteinExistence type="predicted"/>
<keyword evidence="3" id="KW-1185">Reference proteome</keyword>
<feature type="transmembrane region" description="Helical" evidence="1">
    <location>
        <begin position="144"/>
        <end position="162"/>
    </location>
</feature>
<evidence type="ECO:0000313" key="3">
    <source>
        <dbReference type="Proteomes" id="UP000482155"/>
    </source>
</evidence>
<dbReference type="RefSeq" id="WP_163967951.1">
    <property type="nucleotide sequence ID" value="NZ_JAAIVB010000078.1"/>
</dbReference>
<feature type="transmembrane region" description="Helical" evidence="1">
    <location>
        <begin position="248"/>
        <end position="270"/>
    </location>
</feature>
<evidence type="ECO:0000313" key="2">
    <source>
        <dbReference type="EMBL" id="NEX64024.1"/>
    </source>
</evidence>
<sequence length="439" mass="47627">MAATLIRTYPRAAAKPRGRAPSRAGAMLVHAGYLLLFPGFFFYHAAIGTGKLGPVLAGFFSPVALMLLPLLLFYYCMEAVRNPRFLGGTDVAFLLFQLYYFFMVAFQWATSDAPHPNEEHAVALLQFVPVYIIFRMADFHSRGVLLASVAALGGMAAMIFDLSSNGFFDLSERITGHDSATIITYQGFARSFLMTYLVAVPFIKSLPLRLVLHGVSLAALYFNGARSELVGALLAVALVETVLARRRLWVAGGIASLAMLAFGPHVSYLAKMLPGNRILELLDLSTSSSWGSRNEMFEVALRTVGEHPLLGDYGSYINVGGVGSYAHNLISAWVDLGLFGFLFILALMLVPLGMLAADMARRRHAGLLGECLNAFCLLGVTLFLLATVKDFTYLGVPAAIGVFGRYRELVLGGSASPRRTVNRMRQGKTSIEKLDGSAA</sequence>
<feature type="transmembrane region" description="Helical" evidence="1">
    <location>
        <begin position="89"/>
        <end position="109"/>
    </location>
</feature>